<keyword evidence="2" id="KW-1185">Reference proteome</keyword>
<protein>
    <submittedName>
        <fullName evidence="1">Disintegrin domain-containing protein</fullName>
    </submittedName>
</protein>
<gene>
    <name evidence="1" type="primary">AVEN_9533_1</name>
    <name evidence="1" type="ORF">CEXT_525581</name>
</gene>
<organism evidence="1 2">
    <name type="scientific">Caerostris extrusa</name>
    <name type="common">Bark spider</name>
    <name type="synonym">Caerostris bankana</name>
    <dbReference type="NCBI Taxonomy" id="172846"/>
    <lineage>
        <taxon>Eukaryota</taxon>
        <taxon>Metazoa</taxon>
        <taxon>Ecdysozoa</taxon>
        <taxon>Arthropoda</taxon>
        <taxon>Chelicerata</taxon>
        <taxon>Arachnida</taxon>
        <taxon>Araneae</taxon>
        <taxon>Araneomorphae</taxon>
        <taxon>Entelegynae</taxon>
        <taxon>Araneoidea</taxon>
        <taxon>Araneidae</taxon>
        <taxon>Caerostris</taxon>
    </lineage>
</organism>
<proteinExistence type="predicted"/>
<dbReference type="EMBL" id="BPLR01018576">
    <property type="protein sequence ID" value="GIZ00699.1"/>
    <property type="molecule type" value="Genomic_DNA"/>
</dbReference>
<dbReference type="Proteomes" id="UP001054945">
    <property type="component" value="Unassembled WGS sequence"/>
</dbReference>
<sequence>MESSTREECDCGTKCKYSCCTPPGEKKNECLYDRSYGHECEWYEPCCTQTCKIIPKSWRMYCGEGDPGCQSEDNYCDGKSSTCNGLKKDLRSSTGRGVVLKHGSHNQLCQPAEYFGLKSNVSNYFLRYAGFSCSTSQNEHCDRFGVCSSKLSSGSQFRNVFPLPPAYKNGTVLTAIVTAEKKTKENIRVLEGWDSHL</sequence>
<reference evidence="1 2" key="1">
    <citation type="submission" date="2021-06" db="EMBL/GenBank/DDBJ databases">
        <title>Caerostris extrusa draft genome.</title>
        <authorList>
            <person name="Kono N."/>
            <person name="Arakawa K."/>
        </authorList>
    </citation>
    <scope>NUCLEOTIDE SEQUENCE [LARGE SCALE GENOMIC DNA]</scope>
</reference>
<evidence type="ECO:0000313" key="2">
    <source>
        <dbReference type="Proteomes" id="UP001054945"/>
    </source>
</evidence>
<comment type="caution">
    <text evidence="1">The sequence shown here is derived from an EMBL/GenBank/DDBJ whole genome shotgun (WGS) entry which is preliminary data.</text>
</comment>
<accession>A0AAV4Y3H8</accession>
<name>A0AAV4Y3H8_CAEEX</name>
<evidence type="ECO:0000313" key="1">
    <source>
        <dbReference type="EMBL" id="GIZ00699.1"/>
    </source>
</evidence>
<dbReference type="AlphaFoldDB" id="A0AAV4Y3H8"/>